<organism evidence="4 5">
    <name type="scientific">Nematostella vectensis</name>
    <name type="common">Starlet sea anemone</name>
    <dbReference type="NCBI Taxonomy" id="45351"/>
    <lineage>
        <taxon>Eukaryota</taxon>
        <taxon>Metazoa</taxon>
        <taxon>Cnidaria</taxon>
        <taxon>Anthozoa</taxon>
        <taxon>Hexacorallia</taxon>
        <taxon>Actiniaria</taxon>
        <taxon>Edwardsiidae</taxon>
        <taxon>Nematostella</taxon>
    </lineage>
</organism>
<dbReference type="OMA" id="INIIRFE"/>
<dbReference type="InterPro" id="IPR051210">
    <property type="entry name" value="Ub_ligase/GEF_domain"/>
</dbReference>
<gene>
    <name evidence="4" type="ORF">NEMVEDRAFT_v1g201791</name>
</gene>
<dbReference type="PROSITE" id="PS50012">
    <property type="entry name" value="RCC1_3"/>
    <property type="match status" value="5"/>
</dbReference>
<feature type="repeat" description="RCC1" evidence="2">
    <location>
        <begin position="292"/>
        <end position="344"/>
    </location>
</feature>
<feature type="repeat" description="RCC1" evidence="2">
    <location>
        <begin position="105"/>
        <end position="156"/>
    </location>
</feature>
<dbReference type="InterPro" id="IPR000408">
    <property type="entry name" value="Reg_chr_condens"/>
</dbReference>
<dbReference type="HOGENOM" id="CLU_446444_0_0_1"/>
<evidence type="ECO:0000256" key="1">
    <source>
        <dbReference type="ARBA" id="ARBA00022737"/>
    </source>
</evidence>
<proteinExistence type="predicted"/>
<dbReference type="EMBL" id="DS469536">
    <property type="protein sequence ID" value="EDO45417.1"/>
    <property type="molecule type" value="Genomic_DNA"/>
</dbReference>
<evidence type="ECO:0000313" key="5">
    <source>
        <dbReference type="Proteomes" id="UP000001593"/>
    </source>
</evidence>
<feature type="repeat" description="RCC1" evidence="2">
    <location>
        <begin position="209"/>
        <end position="260"/>
    </location>
</feature>
<feature type="repeat" description="RCC1" evidence="2">
    <location>
        <begin position="49"/>
        <end position="105"/>
    </location>
</feature>
<dbReference type="Proteomes" id="UP000001593">
    <property type="component" value="Unassembled WGS sequence"/>
</dbReference>
<dbReference type="PANTHER" id="PTHR22870">
    <property type="entry name" value="REGULATOR OF CHROMOSOME CONDENSATION"/>
    <property type="match status" value="1"/>
</dbReference>
<sequence length="753" mass="84234">MDSLNLVINSLKTSSEQCGRKREGTVEVQSQRVRLSCGQHHTAVVSASGDVYTWGKSHKGRLGHGDLIEEEGKSMPFRVEILHMHRIKVLSVACGIEHTLALCRDGVYSWGSSEYGQLGQGDTQQHTRPVYVTELSDKKCIAVVCGHYHSLALSADQQVYSWGWGVHGQLGLDSIEDALLPSHVTSLSGAFVTQLAAGYSHTAVLTTEGKVYTFGGGLYGQLGLGTTSKQTLPQLVQALEKDRIYLICCGSFETVAVSSEQKLFNWGRSPHYFRFHMIHCGNWHYLAVTEARQVFTWGFNDHGQLGHSTSMDHLLFPTVVQKLNESFVATASVGAEFSVAMDATGQVWVWGRSDSGQSLHSSSEEIYDVDWKLPDLSHFSGRSVTYGRESLSIALNSLFEHYSPRVMIRHCMDIEDNLSLSIIYDKMGQWSQALGIRLRYLNQQQSDTSTLLEPALPAIEYSLRNYVSTDFKDSKEENDHLTQMLKEVLGFWKNRGLAVTALENLLSDFLENVAYPLSLLIIREEVLHKDKTREVPQDCTTPPKLLFGSEFMENILEILSRQIHSGEKGGRYLEDVLEMTADKGDLNSNAAEQVKFNIGEEEDIPATEDQLIQKITDNIKKDLEKSSFINLSVPTAAMVAAAAASQLRDWQNENPMQSLPKSSPDVVTFTCNHHFPRIYFMGVILPEFQQRMSELVLPLVQTTKTLLAQYKKTESLLLAACPVCVYNSLRVEQLERLPDTSSSNGTKTKFWEI</sequence>
<dbReference type="InterPro" id="IPR009091">
    <property type="entry name" value="RCC1/BLIP-II"/>
</dbReference>
<dbReference type="InParanoid" id="A7RT81"/>
<dbReference type="Pfam" id="PF00415">
    <property type="entry name" value="RCC1"/>
    <property type="match status" value="1"/>
</dbReference>
<dbReference type="PhylomeDB" id="A7RT81"/>
<dbReference type="eggNOG" id="KOG1426">
    <property type="taxonomic scope" value="Eukaryota"/>
</dbReference>
<dbReference type="PROSITE" id="PS00626">
    <property type="entry name" value="RCC1_2"/>
    <property type="match status" value="3"/>
</dbReference>
<protein>
    <recommendedName>
        <fullName evidence="3">RCC1-like domain-containing protein</fullName>
    </recommendedName>
</protein>
<dbReference type="PRINTS" id="PR00633">
    <property type="entry name" value="RCCNDNSATION"/>
</dbReference>
<evidence type="ECO:0000256" key="2">
    <source>
        <dbReference type="PROSITE-ProRule" id="PRU00235"/>
    </source>
</evidence>
<dbReference type="InterPro" id="IPR058923">
    <property type="entry name" value="RCC1-like_dom"/>
</dbReference>
<evidence type="ECO:0000313" key="4">
    <source>
        <dbReference type="EMBL" id="EDO45417.1"/>
    </source>
</evidence>
<keyword evidence="1" id="KW-0677">Repeat</keyword>
<dbReference type="STRING" id="45351.A7RT81"/>
<dbReference type="Pfam" id="PF25390">
    <property type="entry name" value="WD40_RLD"/>
    <property type="match status" value="1"/>
</dbReference>
<name>A7RT81_NEMVE</name>
<feature type="repeat" description="RCC1" evidence="2">
    <location>
        <begin position="157"/>
        <end position="208"/>
    </location>
</feature>
<reference evidence="4 5" key="1">
    <citation type="journal article" date="2007" name="Science">
        <title>Sea anemone genome reveals ancestral eumetazoan gene repertoire and genomic organization.</title>
        <authorList>
            <person name="Putnam N.H."/>
            <person name="Srivastava M."/>
            <person name="Hellsten U."/>
            <person name="Dirks B."/>
            <person name="Chapman J."/>
            <person name="Salamov A."/>
            <person name="Terry A."/>
            <person name="Shapiro H."/>
            <person name="Lindquist E."/>
            <person name="Kapitonov V.V."/>
            <person name="Jurka J."/>
            <person name="Genikhovich G."/>
            <person name="Grigoriev I.V."/>
            <person name="Lucas S.M."/>
            <person name="Steele R.E."/>
            <person name="Finnerty J.R."/>
            <person name="Technau U."/>
            <person name="Martindale M.Q."/>
            <person name="Rokhsar D.S."/>
        </authorList>
    </citation>
    <scope>NUCLEOTIDE SEQUENCE [LARGE SCALE GENOMIC DNA]</scope>
    <source>
        <strain evidence="5">CH2 X CH6</strain>
    </source>
</reference>
<accession>A7RT81</accession>
<dbReference type="Gene3D" id="2.130.10.30">
    <property type="entry name" value="Regulator of chromosome condensation 1/beta-lactamase-inhibitor protein II"/>
    <property type="match status" value="2"/>
</dbReference>
<dbReference type="SUPFAM" id="SSF50985">
    <property type="entry name" value="RCC1/BLIP-II"/>
    <property type="match status" value="2"/>
</dbReference>
<keyword evidence="5" id="KW-1185">Reference proteome</keyword>
<evidence type="ECO:0000259" key="3">
    <source>
        <dbReference type="Pfam" id="PF25390"/>
    </source>
</evidence>
<dbReference type="AlphaFoldDB" id="A7RT81"/>
<feature type="domain" description="RCC1-like" evidence="3">
    <location>
        <begin position="25"/>
        <end position="271"/>
    </location>
</feature>
<dbReference type="PANTHER" id="PTHR22870:SF408">
    <property type="entry name" value="OS09G0560450 PROTEIN"/>
    <property type="match status" value="1"/>
</dbReference>